<evidence type="ECO:0000313" key="7">
    <source>
        <dbReference type="Proteomes" id="UP000307440"/>
    </source>
</evidence>
<dbReference type="PANTHER" id="PTHR23131:SF0">
    <property type="entry name" value="ENDORIBONUCLEASE LACTB2"/>
    <property type="match status" value="1"/>
</dbReference>
<dbReference type="GO" id="GO:0046872">
    <property type="term" value="F:metal ion binding"/>
    <property type="evidence" value="ECO:0007669"/>
    <property type="project" value="UniProtKB-KW"/>
</dbReference>
<dbReference type="STRING" id="230819.A0A5C3KZN0"/>
<evidence type="ECO:0000256" key="4">
    <source>
        <dbReference type="ARBA" id="ARBA00022833"/>
    </source>
</evidence>
<keyword evidence="2" id="KW-0479">Metal-binding</keyword>
<dbReference type="InterPro" id="IPR001279">
    <property type="entry name" value="Metallo-B-lactamas"/>
</dbReference>
<evidence type="ECO:0000313" key="6">
    <source>
        <dbReference type="EMBL" id="TFK25767.1"/>
    </source>
</evidence>
<dbReference type="SUPFAM" id="SSF56281">
    <property type="entry name" value="Metallo-hydrolase/oxidoreductase"/>
    <property type="match status" value="1"/>
</dbReference>
<dbReference type="InterPro" id="IPR041516">
    <property type="entry name" value="LACTB2_WH"/>
</dbReference>
<gene>
    <name evidence="6" type="ORF">FA15DRAFT_668105</name>
</gene>
<keyword evidence="7" id="KW-1185">Reference proteome</keyword>
<feature type="domain" description="Metallo-beta-lactamase" evidence="5">
    <location>
        <begin position="90"/>
        <end position="305"/>
    </location>
</feature>
<dbReference type="AlphaFoldDB" id="A0A5C3KZN0"/>
<reference evidence="6 7" key="1">
    <citation type="journal article" date="2019" name="Nat. Ecol. Evol.">
        <title>Megaphylogeny resolves global patterns of mushroom evolution.</title>
        <authorList>
            <person name="Varga T."/>
            <person name="Krizsan K."/>
            <person name="Foldi C."/>
            <person name="Dima B."/>
            <person name="Sanchez-Garcia M."/>
            <person name="Sanchez-Ramirez S."/>
            <person name="Szollosi G.J."/>
            <person name="Szarkandi J.G."/>
            <person name="Papp V."/>
            <person name="Albert L."/>
            <person name="Andreopoulos W."/>
            <person name="Angelini C."/>
            <person name="Antonin V."/>
            <person name="Barry K.W."/>
            <person name="Bougher N.L."/>
            <person name="Buchanan P."/>
            <person name="Buyck B."/>
            <person name="Bense V."/>
            <person name="Catcheside P."/>
            <person name="Chovatia M."/>
            <person name="Cooper J."/>
            <person name="Damon W."/>
            <person name="Desjardin D."/>
            <person name="Finy P."/>
            <person name="Geml J."/>
            <person name="Haridas S."/>
            <person name="Hughes K."/>
            <person name="Justo A."/>
            <person name="Karasinski D."/>
            <person name="Kautmanova I."/>
            <person name="Kiss B."/>
            <person name="Kocsube S."/>
            <person name="Kotiranta H."/>
            <person name="LaButti K.M."/>
            <person name="Lechner B.E."/>
            <person name="Liimatainen K."/>
            <person name="Lipzen A."/>
            <person name="Lukacs Z."/>
            <person name="Mihaltcheva S."/>
            <person name="Morgado L.N."/>
            <person name="Niskanen T."/>
            <person name="Noordeloos M.E."/>
            <person name="Ohm R.A."/>
            <person name="Ortiz-Santana B."/>
            <person name="Ovrebo C."/>
            <person name="Racz N."/>
            <person name="Riley R."/>
            <person name="Savchenko A."/>
            <person name="Shiryaev A."/>
            <person name="Soop K."/>
            <person name="Spirin V."/>
            <person name="Szebenyi C."/>
            <person name="Tomsovsky M."/>
            <person name="Tulloss R.E."/>
            <person name="Uehling J."/>
            <person name="Grigoriev I.V."/>
            <person name="Vagvolgyi C."/>
            <person name="Papp T."/>
            <person name="Martin F.M."/>
            <person name="Miettinen O."/>
            <person name="Hibbett D.S."/>
            <person name="Nagy L.G."/>
        </authorList>
    </citation>
    <scope>NUCLEOTIDE SEQUENCE [LARGE SCALE GENOMIC DNA]</scope>
    <source>
        <strain evidence="6 7">CBS 121175</strain>
    </source>
</reference>
<accession>A0A5C3KZN0</accession>
<proteinExistence type="inferred from homology"/>
<keyword evidence="4" id="KW-0862">Zinc</keyword>
<dbReference type="Gene3D" id="3.60.15.10">
    <property type="entry name" value="Ribonuclease Z/Hydroxyacylglutathione hydrolase-like"/>
    <property type="match status" value="1"/>
</dbReference>
<protein>
    <submittedName>
        <fullName evidence="6">Metallo-hydrolase/oxidoreductase</fullName>
    </submittedName>
</protein>
<dbReference type="Pfam" id="PF17778">
    <property type="entry name" value="WHD_BLACT"/>
    <property type="match status" value="1"/>
</dbReference>
<dbReference type="PANTHER" id="PTHR23131">
    <property type="entry name" value="ENDORIBONUCLEASE LACTB2"/>
    <property type="match status" value="1"/>
</dbReference>
<evidence type="ECO:0000256" key="1">
    <source>
        <dbReference type="ARBA" id="ARBA00006759"/>
    </source>
</evidence>
<sequence length="412" mass="45925">MKWRQLHLLCRRLNTGINRSLCVGYSKRTSVLRNYCSAVSENNTHHLNTTRAETLSAPMAALEEIANVTKISDRVIRVLGQNPGKFTLQGTNTYLIGTSNPYILIDTAEGREEFIPVLRNALLTEAKPSNPILPDVSDIIISHWHHDHVGGLPTVLALLKQLWTSRNPSTPYSPPRLHKHPLPPRVVSEEEAKWHILPKILAALPEDLYTAAPSGEVLHVLADSQVLEPPGTTLRVIHTPGHTRDSISLYIPQDRALYTADTVLGQGTAVFEDLGLYLKSLNKMLKLGGLEGDKESDYDILYPSHGPVVAKGQETIANYIKHRLDREVQVLQLLAVLPEQTQGLSDSQGQWTTWDIVKKLYASYPESLWLPAARGIELHLKKLEEEGRIRKLGGEGKDVAWRLVSRTPTPSL</sequence>
<evidence type="ECO:0000256" key="2">
    <source>
        <dbReference type="ARBA" id="ARBA00022723"/>
    </source>
</evidence>
<dbReference type="OrthoDB" id="17458at2759"/>
<dbReference type="SMART" id="SM00849">
    <property type="entry name" value="Lactamase_B"/>
    <property type="match status" value="1"/>
</dbReference>
<evidence type="ECO:0000259" key="5">
    <source>
        <dbReference type="SMART" id="SM00849"/>
    </source>
</evidence>
<evidence type="ECO:0000256" key="3">
    <source>
        <dbReference type="ARBA" id="ARBA00022801"/>
    </source>
</evidence>
<dbReference type="Gene3D" id="1.10.10.10">
    <property type="entry name" value="Winged helix-like DNA-binding domain superfamily/Winged helix DNA-binding domain"/>
    <property type="match status" value="1"/>
</dbReference>
<comment type="similarity">
    <text evidence="1">Belongs to the metallo-beta-lactamase superfamily. Glyoxalase II family.</text>
</comment>
<dbReference type="Pfam" id="PF00753">
    <property type="entry name" value="Lactamase_B"/>
    <property type="match status" value="1"/>
</dbReference>
<dbReference type="GO" id="GO:0044550">
    <property type="term" value="P:secondary metabolite biosynthetic process"/>
    <property type="evidence" value="ECO:0007669"/>
    <property type="project" value="TreeGrafter"/>
</dbReference>
<dbReference type="InterPro" id="IPR050662">
    <property type="entry name" value="Sec-metab_biosynth-thioest"/>
</dbReference>
<name>A0A5C3KZN0_COPMA</name>
<dbReference type="EMBL" id="ML210182">
    <property type="protein sequence ID" value="TFK25767.1"/>
    <property type="molecule type" value="Genomic_DNA"/>
</dbReference>
<dbReference type="CDD" id="cd07722">
    <property type="entry name" value="LACTB2-like_MBL-fold"/>
    <property type="match status" value="1"/>
</dbReference>
<dbReference type="InterPro" id="IPR036388">
    <property type="entry name" value="WH-like_DNA-bd_sf"/>
</dbReference>
<dbReference type="InterPro" id="IPR036866">
    <property type="entry name" value="RibonucZ/Hydroxyglut_hydro"/>
</dbReference>
<dbReference type="InterPro" id="IPR047921">
    <property type="entry name" value="LACTB2-like_MBL-fold"/>
</dbReference>
<dbReference type="GO" id="GO:0016787">
    <property type="term" value="F:hydrolase activity"/>
    <property type="evidence" value="ECO:0007669"/>
    <property type="project" value="UniProtKB-KW"/>
</dbReference>
<keyword evidence="3 6" id="KW-0378">Hydrolase</keyword>
<organism evidence="6 7">
    <name type="scientific">Coprinopsis marcescibilis</name>
    <name type="common">Agaric fungus</name>
    <name type="synonym">Psathyrella marcescibilis</name>
    <dbReference type="NCBI Taxonomy" id="230819"/>
    <lineage>
        <taxon>Eukaryota</taxon>
        <taxon>Fungi</taxon>
        <taxon>Dikarya</taxon>
        <taxon>Basidiomycota</taxon>
        <taxon>Agaricomycotina</taxon>
        <taxon>Agaricomycetes</taxon>
        <taxon>Agaricomycetidae</taxon>
        <taxon>Agaricales</taxon>
        <taxon>Agaricineae</taxon>
        <taxon>Psathyrellaceae</taxon>
        <taxon>Coprinopsis</taxon>
    </lineage>
</organism>
<dbReference type="Proteomes" id="UP000307440">
    <property type="component" value="Unassembled WGS sequence"/>
</dbReference>